<proteinExistence type="predicted"/>
<feature type="domain" description="Major facilitator superfamily (MFS) profile" evidence="9">
    <location>
        <begin position="66"/>
        <end position="508"/>
    </location>
</feature>
<dbReference type="GO" id="GO:0140115">
    <property type="term" value="P:export across plasma membrane"/>
    <property type="evidence" value="ECO:0007669"/>
    <property type="project" value="UniProtKB-ARBA"/>
</dbReference>
<feature type="transmembrane region" description="Helical" evidence="8">
    <location>
        <begin position="190"/>
        <end position="212"/>
    </location>
</feature>
<evidence type="ECO:0000256" key="8">
    <source>
        <dbReference type="SAM" id="Phobius"/>
    </source>
</evidence>
<name>A0A8H7RDP5_9FUNG</name>
<dbReference type="Gene3D" id="1.20.1250.20">
    <property type="entry name" value="MFS general substrate transporter like domains"/>
    <property type="match status" value="1"/>
</dbReference>
<evidence type="ECO:0000256" key="1">
    <source>
        <dbReference type="ARBA" id="ARBA00004141"/>
    </source>
</evidence>
<dbReference type="InterPro" id="IPR020846">
    <property type="entry name" value="MFS_dom"/>
</dbReference>
<sequence>KQQMPSLDKSIKDNNSINDSITAGSTKSDIQAKDEDSITVDEEQAISINEKEEPYTVLSKSKMIQLLIITSMTGMLSPLTGSIYFPSVNQIEADLGITTEQVNLTITVYMVLQATSPTFWGTLADNWGRRPVLLLTMVIYCGACIGLALSPNYAALMVFRMIQAFGSSSVIAISAGILSDIVQSKKRGSFYGFYSLGQSLGPVLGPVIGGIISEKLGWRWIFWILLILGCTIFICVGLFVPETLRSLVGNGSGYANPTPTQWLARRRGLVDEDQIAAKKAASNPRPKMNFLAPFTYFAEPDVFLILWLNGLVFTVFYCFMTSTTKQYSIHYPYLSELEIGICFLSMGVGTISGSFLKGRLLDYDYRSVSKKFKRDYPDKPDSEFPIFVARLRSLWINLILMEVATLIYGWMFIINAPLPVALVLQFLFAISASGIMTSSQTLLVDLFPGKGASITASNNLMRCLLGAMATAYIGPGIAGVGMGWMFTILGLILVANNVCLFILIKRGPQWRMNRIQRQNGSLAKSRSLFRCI</sequence>
<dbReference type="PANTHER" id="PTHR23502">
    <property type="entry name" value="MAJOR FACILITATOR SUPERFAMILY"/>
    <property type="match status" value="1"/>
</dbReference>
<dbReference type="EMBL" id="JAEPRD010000023">
    <property type="protein sequence ID" value="KAG2207721.1"/>
    <property type="molecule type" value="Genomic_DNA"/>
</dbReference>
<feature type="transmembrane region" description="Helical" evidence="8">
    <location>
        <begin position="459"/>
        <end position="478"/>
    </location>
</feature>
<dbReference type="SUPFAM" id="SSF103473">
    <property type="entry name" value="MFS general substrate transporter"/>
    <property type="match status" value="1"/>
</dbReference>
<organism evidence="10 11">
    <name type="scientific">Mucor saturninus</name>
    <dbReference type="NCBI Taxonomy" id="64648"/>
    <lineage>
        <taxon>Eukaryota</taxon>
        <taxon>Fungi</taxon>
        <taxon>Fungi incertae sedis</taxon>
        <taxon>Mucoromycota</taxon>
        <taxon>Mucoromycotina</taxon>
        <taxon>Mucoromycetes</taxon>
        <taxon>Mucorales</taxon>
        <taxon>Mucorineae</taxon>
        <taxon>Mucoraceae</taxon>
        <taxon>Mucor</taxon>
    </lineage>
</organism>
<feature type="non-terminal residue" evidence="10">
    <location>
        <position position="1"/>
    </location>
</feature>
<protein>
    <recommendedName>
        <fullName evidence="9">Major facilitator superfamily (MFS) profile domain-containing protein</fullName>
    </recommendedName>
</protein>
<dbReference type="Proteomes" id="UP000603453">
    <property type="component" value="Unassembled WGS sequence"/>
</dbReference>
<evidence type="ECO:0000313" key="10">
    <source>
        <dbReference type="EMBL" id="KAG2207721.1"/>
    </source>
</evidence>
<keyword evidence="5 8" id="KW-0472">Membrane</keyword>
<feature type="transmembrane region" description="Helical" evidence="8">
    <location>
        <begin position="66"/>
        <end position="86"/>
    </location>
</feature>
<feature type="transmembrane region" description="Helical" evidence="8">
    <location>
        <begin position="394"/>
        <end position="414"/>
    </location>
</feature>
<dbReference type="FunFam" id="1.20.1250.20:FF:000172">
    <property type="entry name" value="MFS multidrug resistance transporter"/>
    <property type="match status" value="1"/>
</dbReference>
<feature type="region of interest" description="Disordered" evidence="7">
    <location>
        <begin position="1"/>
        <end position="37"/>
    </location>
</feature>
<keyword evidence="6" id="KW-0325">Glycoprotein</keyword>
<evidence type="ECO:0000256" key="2">
    <source>
        <dbReference type="ARBA" id="ARBA00022448"/>
    </source>
</evidence>
<evidence type="ECO:0000256" key="5">
    <source>
        <dbReference type="ARBA" id="ARBA00023136"/>
    </source>
</evidence>
<evidence type="ECO:0000256" key="3">
    <source>
        <dbReference type="ARBA" id="ARBA00022692"/>
    </source>
</evidence>
<gene>
    <name evidence="10" type="ORF">INT47_011841</name>
</gene>
<feature type="transmembrane region" description="Helical" evidence="8">
    <location>
        <begin position="218"/>
        <end position="240"/>
    </location>
</feature>
<feature type="transmembrane region" description="Helical" evidence="8">
    <location>
        <begin position="155"/>
        <end position="178"/>
    </location>
</feature>
<dbReference type="OrthoDB" id="440553at2759"/>
<feature type="transmembrane region" description="Helical" evidence="8">
    <location>
        <begin position="484"/>
        <end position="504"/>
    </location>
</feature>
<dbReference type="PANTHER" id="PTHR23502:SF51">
    <property type="entry name" value="QUINIDINE RESISTANCE PROTEIN 1-RELATED"/>
    <property type="match status" value="1"/>
</dbReference>
<feature type="compositionally biased region" description="Polar residues" evidence="7">
    <location>
        <begin position="13"/>
        <end position="29"/>
    </location>
</feature>
<reference evidence="10" key="1">
    <citation type="submission" date="2020-12" db="EMBL/GenBank/DDBJ databases">
        <title>Metabolic potential, ecology and presence of endohyphal bacteria is reflected in genomic diversity of Mucoromycotina.</title>
        <authorList>
            <person name="Muszewska A."/>
            <person name="Okrasinska A."/>
            <person name="Steczkiewicz K."/>
            <person name="Drgas O."/>
            <person name="Orlowska M."/>
            <person name="Perlinska-Lenart U."/>
            <person name="Aleksandrzak-Piekarczyk T."/>
            <person name="Szatraj K."/>
            <person name="Zielenkiewicz U."/>
            <person name="Pilsyk S."/>
            <person name="Malc E."/>
            <person name="Mieczkowski P."/>
            <person name="Kruszewska J.S."/>
            <person name="Biernat P."/>
            <person name="Pawlowska J."/>
        </authorList>
    </citation>
    <scope>NUCLEOTIDE SEQUENCE</scope>
    <source>
        <strain evidence="10">WA0000017839</strain>
    </source>
</reference>
<feature type="transmembrane region" description="Helical" evidence="8">
    <location>
        <begin position="106"/>
        <end position="124"/>
    </location>
</feature>
<feature type="transmembrane region" description="Helical" evidence="8">
    <location>
        <begin position="420"/>
        <end position="447"/>
    </location>
</feature>
<dbReference type="AlphaFoldDB" id="A0A8H7RDP5"/>
<dbReference type="Pfam" id="PF07690">
    <property type="entry name" value="MFS_1"/>
    <property type="match status" value="1"/>
</dbReference>
<accession>A0A8H7RDP5</accession>
<keyword evidence="2" id="KW-0813">Transport</keyword>
<dbReference type="GO" id="GO:0015137">
    <property type="term" value="F:citrate transmembrane transporter activity"/>
    <property type="evidence" value="ECO:0007669"/>
    <property type="project" value="UniProtKB-ARBA"/>
</dbReference>
<dbReference type="FunFam" id="1.20.1720.10:FF:000009">
    <property type="entry name" value="MFS multidrug transporter"/>
    <property type="match status" value="1"/>
</dbReference>
<evidence type="ECO:0000313" key="11">
    <source>
        <dbReference type="Proteomes" id="UP000603453"/>
    </source>
</evidence>
<feature type="transmembrane region" description="Helical" evidence="8">
    <location>
        <begin position="337"/>
        <end position="356"/>
    </location>
</feature>
<feature type="transmembrane region" description="Helical" evidence="8">
    <location>
        <begin position="294"/>
        <end position="317"/>
    </location>
</feature>
<comment type="subcellular location">
    <subcellularLocation>
        <location evidence="1">Membrane</location>
        <topology evidence="1">Multi-pass membrane protein</topology>
    </subcellularLocation>
</comment>
<evidence type="ECO:0000256" key="6">
    <source>
        <dbReference type="ARBA" id="ARBA00023180"/>
    </source>
</evidence>
<evidence type="ECO:0000256" key="4">
    <source>
        <dbReference type="ARBA" id="ARBA00022989"/>
    </source>
</evidence>
<keyword evidence="4 8" id="KW-1133">Transmembrane helix</keyword>
<dbReference type="CDD" id="cd17323">
    <property type="entry name" value="MFS_Tpo1_MDR_like"/>
    <property type="match status" value="1"/>
</dbReference>
<evidence type="ECO:0000256" key="7">
    <source>
        <dbReference type="SAM" id="MobiDB-lite"/>
    </source>
</evidence>
<feature type="transmembrane region" description="Helical" evidence="8">
    <location>
        <begin position="131"/>
        <end position="149"/>
    </location>
</feature>
<keyword evidence="3 8" id="KW-0812">Transmembrane</keyword>
<dbReference type="InterPro" id="IPR036259">
    <property type="entry name" value="MFS_trans_sf"/>
</dbReference>
<comment type="caution">
    <text evidence="10">The sequence shown here is derived from an EMBL/GenBank/DDBJ whole genome shotgun (WGS) entry which is preliminary data.</text>
</comment>
<evidence type="ECO:0000259" key="9">
    <source>
        <dbReference type="PROSITE" id="PS50850"/>
    </source>
</evidence>
<dbReference type="InterPro" id="IPR011701">
    <property type="entry name" value="MFS"/>
</dbReference>
<dbReference type="PROSITE" id="PS50850">
    <property type="entry name" value="MFS"/>
    <property type="match status" value="1"/>
</dbReference>
<dbReference type="GO" id="GO:0005886">
    <property type="term" value="C:plasma membrane"/>
    <property type="evidence" value="ECO:0007669"/>
    <property type="project" value="TreeGrafter"/>
</dbReference>
<keyword evidence="11" id="KW-1185">Reference proteome</keyword>